<evidence type="ECO:0000256" key="1">
    <source>
        <dbReference type="SAM" id="MobiDB-lite"/>
    </source>
</evidence>
<dbReference type="KEGG" id="tsv:DSM104635_01999"/>
<accession>A0A6I6MJ01</accession>
<reference evidence="4" key="1">
    <citation type="submission" date="2019-12" db="EMBL/GenBank/DDBJ databases">
        <title>Complete genome of Terracaulis silvestris 0127_4.</title>
        <authorList>
            <person name="Vieira S."/>
            <person name="Riedel T."/>
            <person name="Sproer C."/>
            <person name="Pascual J."/>
            <person name="Boedeker C."/>
            <person name="Overmann J."/>
        </authorList>
    </citation>
    <scope>NUCLEOTIDE SEQUENCE [LARGE SCALE GENOMIC DNA]</scope>
    <source>
        <strain evidence="4">0127_4</strain>
    </source>
</reference>
<keyword evidence="2" id="KW-1133">Transmembrane helix</keyword>
<evidence type="ECO:0000313" key="4">
    <source>
        <dbReference type="Proteomes" id="UP000431269"/>
    </source>
</evidence>
<name>A0A6I6MJ01_9CAUL</name>
<dbReference type="EMBL" id="CP047045">
    <property type="protein sequence ID" value="QGZ95155.1"/>
    <property type="molecule type" value="Genomic_DNA"/>
</dbReference>
<feature type="transmembrane region" description="Helical" evidence="2">
    <location>
        <begin position="20"/>
        <end position="37"/>
    </location>
</feature>
<keyword evidence="4" id="KW-1185">Reference proteome</keyword>
<sequence>MSQWPEPTHEADEPPRWPGRAALIVIVAAIVVLTTGPNSGALGNWRMPEFSLPEFSLPEMPAQQPQPSSPTVSEASEYAATFQGDPAASADPNAPMVQSVPFESCLETIASTATSLGQPAAIIEDTAERRVARFKFLDSNLDCHMLTCRRHDDDRRPRLRPQLSARIAVGADVTFRLSADQKLRLFDTCEVYVRPLQRCFAVAQHIAVGASIPTDARKDETDRPFAGLVAQSEFAVTVAVEDQRNTAFIGFAFPAPNNRIVGRCSARRNTDER</sequence>
<dbReference type="AlphaFoldDB" id="A0A6I6MJ01"/>
<evidence type="ECO:0000256" key="2">
    <source>
        <dbReference type="SAM" id="Phobius"/>
    </source>
</evidence>
<feature type="region of interest" description="Disordered" evidence="1">
    <location>
        <begin position="57"/>
        <end position="76"/>
    </location>
</feature>
<keyword evidence="2" id="KW-0812">Transmembrane</keyword>
<proteinExistence type="predicted"/>
<protein>
    <submittedName>
        <fullName evidence="3">Uncharacterized protein</fullName>
    </submittedName>
</protein>
<gene>
    <name evidence="3" type="ORF">DSM104635_01999</name>
</gene>
<feature type="compositionally biased region" description="Polar residues" evidence="1">
    <location>
        <begin position="63"/>
        <end position="74"/>
    </location>
</feature>
<dbReference type="RefSeq" id="WP_158766040.1">
    <property type="nucleotide sequence ID" value="NZ_CP047045.1"/>
</dbReference>
<organism evidence="3 4">
    <name type="scientific">Terricaulis silvestris</name>
    <dbReference type="NCBI Taxonomy" id="2686094"/>
    <lineage>
        <taxon>Bacteria</taxon>
        <taxon>Pseudomonadati</taxon>
        <taxon>Pseudomonadota</taxon>
        <taxon>Alphaproteobacteria</taxon>
        <taxon>Caulobacterales</taxon>
        <taxon>Caulobacteraceae</taxon>
        <taxon>Terricaulis</taxon>
    </lineage>
</organism>
<evidence type="ECO:0000313" key="3">
    <source>
        <dbReference type="EMBL" id="QGZ95155.1"/>
    </source>
</evidence>
<dbReference type="Proteomes" id="UP000431269">
    <property type="component" value="Chromosome"/>
</dbReference>
<keyword evidence="2" id="KW-0472">Membrane</keyword>